<name>A0A4P9W665_9FUNG</name>
<dbReference type="Proteomes" id="UP000269721">
    <property type="component" value="Unassembled WGS sequence"/>
</dbReference>
<proteinExistence type="predicted"/>
<evidence type="ECO:0000256" key="1">
    <source>
        <dbReference type="SAM" id="MobiDB-lite"/>
    </source>
</evidence>
<protein>
    <submittedName>
        <fullName evidence="2">Uncharacterized protein</fullName>
    </submittedName>
</protein>
<accession>A0A4P9W665</accession>
<keyword evidence="3" id="KW-1185">Reference proteome</keyword>
<feature type="region of interest" description="Disordered" evidence="1">
    <location>
        <begin position="64"/>
        <end position="146"/>
    </location>
</feature>
<organism evidence="2 3">
    <name type="scientific">Blyttiomyces helicus</name>
    <dbReference type="NCBI Taxonomy" id="388810"/>
    <lineage>
        <taxon>Eukaryota</taxon>
        <taxon>Fungi</taxon>
        <taxon>Fungi incertae sedis</taxon>
        <taxon>Chytridiomycota</taxon>
        <taxon>Chytridiomycota incertae sedis</taxon>
        <taxon>Chytridiomycetes</taxon>
        <taxon>Chytridiomycetes incertae sedis</taxon>
        <taxon>Blyttiomyces</taxon>
    </lineage>
</organism>
<reference evidence="3" key="1">
    <citation type="journal article" date="2018" name="Nat. Microbiol.">
        <title>Leveraging single-cell genomics to expand the fungal tree of life.</title>
        <authorList>
            <person name="Ahrendt S.R."/>
            <person name="Quandt C.A."/>
            <person name="Ciobanu D."/>
            <person name="Clum A."/>
            <person name="Salamov A."/>
            <person name="Andreopoulos B."/>
            <person name="Cheng J.F."/>
            <person name="Woyke T."/>
            <person name="Pelin A."/>
            <person name="Henrissat B."/>
            <person name="Reynolds N.K."/>
            <person name="Benny G.L."/>
            <person name="Smith M.E."/>
            <person name="James T.Y."/>
            <person name="Grigoriev I.V."/>
        </authorList>
    </citation>
    <scope>NUCLEOTIDE SEQUENCE [LARGE SCALE GENOMIC DNA]</scope>
</reference>
<evidence type="ECO:0000313" key="3">
    <source>
        <dbReference type="Proteomes" id="UP000269721"/>
    </source>
</evidence>
<dbReference type="AlphaFoldDB" id="A0A4P9W665"/>
<feature type="compositionally biased region" description="Polar residues" evidence="1">
    <location>
        <begin position="123"/>
        <end position="139"/>
    </location>
</feature>
<sequence length="589" mass="65343">MVLLVCPSLPDCVAQPIPARVATVSEDFLCNSIWDVRVMGGIRKSAGLEKEKVEICFKKNKHNRPRTFQDARAGPQQESRLSAPTAPWRDQARKQGSPRTRAFQFPSPLAGARPSFASPYRLNGNNSHSSRIDPSTASQKPRARSPFDSDVLAIQKAYTGAGKQPAFPGWGGGRHRYSAAVLIVLFAQDEVLKAKYSLNDVSAVATSLFSGPDGFGQLIENHVALLQDVEQDVGSAPRHDELPRDQGLGINTIRRRRGASREAITAINSAQKRLDSTIQKRLNRISAEAKAPLARRRSSDEELAVRRYFKTPHDAEFSQIGPFGGWGRLGAAGVAGAGENERFYLYDETDLYEAMRTIKCDDGVGGDHYSSPPSTFTNFWSEVPIAFDTLLLEEISAEFPELDSSFKHVGLDDVEDSAGREKQRGLGLNGHVPFNPSCERNEIRHLRGGGRATERGEGRRLPGFRLLTEKPRMDRLLTEKPRMEDHSPILVIPDAPFYPLLKFGIAASAATPSAVCVDGRARTRFYRYDIISQVQCLTGGNMQHTVDRPKHVMEGLASEERLPWASEQQLVITDLRNYHMQLERERDSG</sequence>
<dbReference type="EMBL" id="KZ998364">
    <property type="protein sequence ID" value="RKO86240.1"/>
    <property type="molecule type" value="Genomic_DNA"/>
</dbReference>
<evidence type="ECO:0000313" key="2">
    <source>
        <dbReference type="EMBL" id="RKO86240.1"/>
    </source>
</evidence>
<gene>
    <name evidence="2" type="ORF">BDK51DRAFT_31858</name>
</gene>